<organism evidence="2 3">
    <name type="scientific">Teretinema zuelzerae</name>
    <dbReference type="NCBI Taxonomy" id="156"/>
    <lineage>
        <taxon>Bacteria</taxon>
        <taxon>Pseudomonadati</taxon>
        <taxon>Spirochaetota</taxon>
        <taxon>Spirochaetia</taxon>
        <taxon>Spirochaetales</taxon>
        <taxon>Treponemataceae</taxon>
        <taxon>Teretinema</taxon>
    </lineage>
</organism>
<dbReference type="Gene3D" id="3.30.450.40">
    <property type="match status" value="1"/>
</dbReference>
<keyword evidence="3" id="KW-1185">Reference proteome</keyword>
<feature type="domain" description="HD-GYP" evidence="1">
    <location>
        <begin position="187"/>
        <end position="412"/>
    </location>
</feature>
<dbReference type="AlphaFoldDB" id="A0AAE3EGP8"/>
<dbReference type="PANTHER" id="PTHR45228:SF8">
    <property type="entry name" value="TWO-COMPONENT RESPONSE REGULATOR-RELATED"/>
    <property type="match status" value="1"/>
</dbReference>
<gene>
    <name evidence="2" type="ORF">K7J14_00940</name>
</gene>
<dbReference type="PROSITE" id="PS51832">
    <property type="entry name" value="HD_GYP"/>
    <property type="match status" value="1"/>
</dbReference>
<reference evidence="2" key="1">
    <citation type="submission" date="2021-08" db="EMBL/GenBank/DDBJ databases">
        <title>Comparative analyses of Brucepasteria parasyntrophica and Teretinema zuelzerae.</title>
        <authorList>
            <person name="Song Y."/>
            <person name="Brune A."/>
        </authorList>
    </citation>
    <scope>NUCLEOTIDE SEQUENCE</scope>
    <source>
        <strain evidence="2">DSM 1903</strain>
    </source>
</reference>
<dbReference type="Pfam" id="PF01966">
    <property type="entry name" value="HD"/>
    <property type="match status" value="1"/>
</dbReference>
<dbReference type="SUPFAM" id="SSF55781">
    <property type="entry name" value="GAF domain-like"/>
    <property type="match status" value="1"/>
</dbReference>
<evidence type="ECO:0000313" key="2">
    <source>
        <dbReference type="EMBL" id="MCD1653273.1"/>
    </source>
</evidence>
<dbReference type="InterPro" id="IPR037522">
    <property type="entry name" value="HD_GYP_dom"/>
</dbReference>
<accession>A0AAE3EGP8</accession>
<protein>
    <submittedName>
        <fullName evidence="2">HD domain-containing protein</fullName>
    </submittedName>
</protein>
<dbReference type="CDD" id="cd00077">
    <property type="entry name" value="HDc"/>
    <property type="match status" value="1"/>
</dbReference>
<dbReference type="InterPro" id="IPR003018">
    <property type="entry name" value="GAF"/>
</dbReference>
<evidence type="ECO:0000313" key="3">
    <source>
        <dbReference type="Proteomes" id="UP001198163"/>
    </source>
</evidence>
<dbReference type="InterPro" id="IPR029016">
    <property type="entry name" value="GAF-like_dom_sf"/>
</dbReference>
<dbReference type="Gene3D" id="1.10.3210.10">
    <property type="entry name" value="Hypothetical protein af1432"/>
    <property type="match status" value="1"/>
</dbReference>
<dbReference type="SMART" id="SM00471">
    <property type="entry name" value="HDc"/>
    <property type="match status" value="1"/>
</dbReference>
<dbReference type="InterPro" id="IPR006674">
    <property type="entry name" value="HD_domain"/>
</dbReference>
<sequence length="414" mass="46703">MGYIKKSREEILSGIIETEAHLNKIQDVDVLMEQILTEARKVVHADAGSIYVRDGDRLAIHYAQNDTLQKQLPPGQKILYSYFSFPINEKTIAGYSALTKQLVNEPDVYVIDPDKPYKFGRQSDAVSGYRTRSNLTIPLTTSGGAILGVLQVLNAIDESGEVSHFDKDDELYISHFAANATVALEHAHLTRSMVLRMIRMSELRDPKETGPHVNRVSSYAVEIYDRWAFNHQIDENESRKFRDTLKIASMLHDVGKVAISDLILKKPARFTPDEYHIMQGHTWLGAKLFSEIESPVDRVAREVALTHHENWDGTGYPGHVVVDTGEPIKVDSETGKAIGLKGREIPIAGRIVALADVYDALSCKRVYKEPWNEENVLEEIRKMSGNKFDPEVVSAFFEILPSIQSIKERFPDQE</sequence>
<dbReference type="InterPro" id="IPR003607">
    <property type="entry name" value="HD/PDEase_dom"/>
</dbReference>
<evidence type="ECO:0000259" key="1">
    <source>
        <dbReference type="PROSITE" id="PS51832"/>
    </source>
</evidence>
<dbReference type="SUPFAM" id="SSF109604">
    <property type="entry name" value="HD-domain/PDEase-like"/>
    <property type="match status" value="1"/>
</dbReference>
<dbReference type="RefSeq" id="WP_230752189.1">
    <property type="nucleotide sequence ID" value="NZ_JAINWA010000001.1"/>
</dbReference>
<dbReference type="SMART" id="SM00065">
    <property type="entry name" value="GAF"/>
    <property type="match status" value="1"/>
</dbReference>
<dbReference type="EMBL" id="JAINWA010000001">
    <property type="protein sequence ID" value="MCD1653273.1"/>
    <property type="molecule type" value="Genomic_DNA"/>
</dbReference>
<comment type="caution">
    <text evidence="2">The sequence shown here is derived from an EMBL/GenBank/DDBJ whole genome shotgun (WGS) entry which is preliminary data.</text>
</comment>
<dbReference type="PANTHER" id="PTHR45228">
    <property type="entry name" value="CYCLIC DI-GMP PHOSPHODIESTERASE TM_0186-RELATED"/>
    <property type="match status" value="1"/>
</dbReference>
<dbReference type="Pfam" id="PF01590">
    <property type="entry name" value="GAF"/>
    <property type="match status" value="1"/>
</dbReference>
<dbReference type="Proteomes" id="UP001198163">
    <property type="component" value="Unassembled WGS sequence"/>
</dbReference>
<proteinExistence type="predicted"/>
<name>A0AAE3EGP8_9SPIR</name>
<dbReference type="InterPro" id="IPR052020">
    <property type="entry name" value="Cyclic_di-GMP/3'3'-cGAMP_PDE"/>
</dbReference>